<dbReference type="Proteomes" id="UP001162992">
    <property type="component" value="Chromosome 13"/>
</dbReference>
<dbReference type="EMBL" id="CM055104">
    <property type="protein sequence ID" value="KAJ7534613.1"/>
    <property type="molecule type" value="Genomic_DNA"/>
</dbReference>
<evidence type="ECO:0000313" key="2">
    <source>
        <dbReference type="Proteomes" id="UP001162992"/>
    </source>
</evidence>
<gene>
    <name evidence="1" type="ORF">O6H91_13G102700</name>
</gene>
<comment type="caution">
    <text evidence="1">The sequence shown here is derived from an EMBL/GenBank/DDBJ whole genome shotgun (WGS) entry which is preliminary data.</text>
</comment>
<protein>
    <submittedName>
        <fullName evidence="1">Uncharacterized protein</fullName>
    </submittedName>
</protein>
<sequence length="423" mass="48332">MDIFGKGIHNLSGKSAAFEACLNIIVTMMPIWVAVAIGLVVGWAWKPRWVSFLLLGLRTRPRLLWSTPPGFGARRLWLALTALTAFPMMRDAWSWFCAWRWPRAEAQHSPSSSVSLDGDKVAAKFSVTDEDLKQLFLLLDGEDGGPSWQSMMDRSAPNMTYEAWRRDLHDGPTEYRSRTIYEDVSPQMIKDFFWDDEFRLKWDNMILSAKTLEECPKTGSMTVHWVRKFPFFCKDREYIIARRIWNSGDVFYCIQKGVDHISIPRQIKPRRVDIFYSSFRIRAVESQKASGQFTSCEVLLFHHEEMGIQRDIAKLGVRQGMWGCVKMIEAGVRKYISLRNSGNPSSRSALMAQICTQVPNYLLTDSNSSRDEVLEEKKHHAFAWKLVVLGGAVALACGVDRGAVGRVLLFGIVRRLGRLGRRL</sequence>
<organism evidence="1 2">
    <name type="scientific">Diphasiastrum complanatum</name>
    <name type="common">Issler's clubmoss</name>
    <name type="synonym">Lycopodium complanatum</name>
    <dbReference type="NCBI Taxonomy" id="34168"/>
    <lineage>
        <taxon>Eukaryota</taxon>
        <taxon>Viridiplantae</taxon>
        <taxon>Streptophyta</taxon>
        <taxon>Embryophyta</taxon>
        <taxon>Tracheophyta</taxon>
        <taxon>Lycopodiopsida</taxon>
        <taxon>Lycopodiales</taxon>
        <taxon>Lycopodiaceae</taxon>
        <taxon>Lycopodioideae</taxon>
        <taxon>Diphasiastrum</taxon>
    </lineage>
</organism>
<reference evidence="2" key="1">
    <citation type="journal article" date="2024" name="Proc. Natl. Acad. Sci. U.S.A.">
        <title>Extraordinary preservation of gene collinearity over three hundred million years revealed in homosporous lycophytes.</title>
        <authorList>
            <person name="Li C."/>
            <person name="Wickell D."/>
            <person name="Kuo L.Y."/>
            <person name="Chen X."/>
            <person name="Nie B."/>
            <person name="Liao X."/>
            <person name="Peng D."/>
            <person name="Ji J."/>
            <person name="Jenkins J."/>
            <person name="Williams M."/>
            <person name="Shu S."/>
            <person name="Plott C."/>
            <person name="Barry K."/>
            <person name="Rajasekar S."/>
            <person name="Grimwood J."/>
            <person name="Han X."/>
            <person name="Sun S."/>
            <person name="Hou Z."/>
            <person name="He W."/>
            <person name="Dai G."/>
            <person name="Sun C."/>
            <person name="Schmutz J."/>
            <person name="Leebens-Mack J.H."/>
            <person name="Li F.W."/>
            <person name="Wang L."/>
        </authorList>
    </citation>
    <scope>NUCLEOTIDE SEQUENCE [LARGE SCALE GENOMIC DNA]</scope>
    <source>
        <strain evidence="2">cv. PW_Plant_1</strain>
    </source>
</reference>
<accession>A0ACC2BXW0</accession>
<proteinExistence type="predicted"/>
<name>A0ACC2BXW0_DIPCM</name>
<evidence type="ECO:0000313" key="1">
    <source>
        <dbReference type="EMBL" id="KAJ7534613.1"/>
    </source>
</evidence>
<keyword evidence="2" id="KW-1185">Reference proteome</keyword>